<reference evidence="1 2" key="1">
    <citation type="journal article" date="2021" name="BMC Genomics">
        <title>Datura genome reveals duplications of psychoactive alkaloid biosynthetic genes and high mutation rate following tissue culture.</title>
        <authorList>
            <person name="Rajewski A."/>
            <person name="Carter-House D."/>
            <person name="Stajich J."/>
            <person name="Litt A."/>
        </authorList>
    </citation>
    <scope>NUCLEOTIDE SEQUENCE [LARGE SCALE GENOMIC DNA]</scope>
    <source>
        <strain evidence="1">AR-01</strain>
    </source>
</reference>
<evidence type="ECO:0000313" key="1">
    <source>
        <dbReference type="EMBL" id="MCD7455205.1"/>
    </source>
</evidence>
<name>A0ABS8S8P3_DATST</name>
<evidence type="ECO:0000313" key="2">
    <source>
        <dbReference type="Proteomes" id="UP000823775"/>
    </source>
</evidence>
<keyword evidence="2" id="KW-1185">Reference proteome</keyword>
<proteinExistence type="predicted"/>
<gene>
    <name evidence="1" type="ORF">HAX54_027387</name>
</gene>
<accession>A0ABS8S8P3</accession>
<dbReference type="Proteomes" id="UP000823775">
    <property type="component" value="Unassembled WGS sequence"/>
</dbReference>
<organism evidence="1 2">
    <name type="scientific">Datura stramonium</name>
    <name type="common">Jimsonweed</name>
    <name type="synonym">Common thornapple</name>
    <dbReference type="NCBI Taxonomy" id="4076"/>
    <lineage>
        <taxon>Eukaryota</taxon>
        <taxon>Viridiplantae</taxon>
        <taxon>Streptophyta</taxon>
        <taxon>Embryophyta</taxon>
        <taxon>Tracheophyta</taxon>
        <taxon>Spermatophyta</taxon>
        <taxon>Magnoliopsida</taxon>
        <taxon>eudicotyledons</taxon>
        <taxon>Gunneridae</taxon>
        <taxon>Pentapetalae</taxon>
        <taxon>asterids</taxon>
        <taxon>lamiids</taxon>
        <taxon>Solanales</taxon>
        <taxon>Solanaceae</taxon>
        <taxon>Solanoideae</taxon>
        <taxon>Datureae</taxon>
        <taxon>Datura</taxon>
    </lineage>
</organism>
<dbReference type="EMBL" id="JACEIK010000332">
    <property type="protein sequence ID" value="MCD7455205.1"/>
    <property type="molecule type" value="Genomic_DNA"/>
</dbReference>
<sequence>MEISSTYNDRAFVSMGYLFDDGCWIKKASYKPKVKTTYVGGSRKNIPDGAQSIAFSSLMSDVQDIKQSLGAAVGDLHKCNESMAILISDMANLKKQMTHIQHEGVESFNKGKNYVVFWFVDGWMTSIKYFGL</sequence>
<comment type="caution">
    <text evidence="1">The sequence shown here is derived from an EMBL/GenBank/DDBJ whole genome shotgun (WGS) entry which is preliminary data.</text>
</comment>
<protein>
    <submittedName>
        <fullName evidence="1">Uncharacterized protein</fullName>
    </submittedName>
</protein>